<dbReference type="InterPro" id="IPR003489">
    <property type="entry name" value="RHF/RaiA"/>
</dbReference>
<dbReference type="NCBIfam" id="TIGR00741">
    <property type="entry name" value="yfiA"/>
    <property type="match status" value="1"/>
</dbReference>
<evidence type="ECO:0000256" key="2">
    <source>
        <dbReference type="SAM" id="SignalP"/>
    </source>
</evidence>
<comment type="caution">
    <text evidence="3">The sequence shown here is derived from an EMBL/GenBank/DDBJ whole genome shotgun (WGS) entry which is preliminary data.</text>
</comment>
<dbReference type="GO" id="GO:0045900">
    <property type="term" value="P:negative regulation of translational elongation"/>
    <property type="evidence" value="ECO:0007669"/>
    <property type="project" value="TreeGrafter"/>
</dbReference>
<organism evidence="3 4">
    <name type="scientific">Prymnesium parvum</name>
    <name type="common">Toxic golden alga</name>
    <dbReference type="NCBI Taxonomy" id="97485"/>
    <lineage>
        <taxon>Eukaryota</taxon>
        <taxon>Haptista</taxon>
        <taxon>Haptophyta</taxon>
        <taxon>Prymnesiophyceae</taxon>
        <taxon>Prymnesiales</taxon>
        <taxon>Prymnesiaceae</taxon>
        <taxon>Prymnesium</taxon>
    </lineage>
</organism>
<dbReference type="GO" id="GO:0022627">
    <property type="term" value="C:cytosolic small ribosomal subunit"/>
    <property type="evidence" value="ECO:0007669"/>
    <property type="project" value="TreeGrafter"/>
</dbReference>
<accession>A0AB34J4M6</accession>
<dbReference type="AlphaFoldDB" id="A0AB34J4M6"/>
<keyword evidence="1" id="KW-0810">Translation regulation</keyword>
<dbReference type="PANTHER" id="PTHR33231:SF1">
    <property type="entry name" value="30S RIBOSOMAL PROTEIN"/>
    <property type="match status" value="1"/>
</dbReference>
<dbReference type="Proteomes" id="UP001515480">
    <property type="component" value="Unassembled WGS sequence"/>
</dbReference>
<feature type="signal peptide" evidence="2">
    <location>
        <begin position="1"/>
        <end position="18"/>
    </location>
</feature>
<keyword evidence="4" id="KW-1185">Reference proteome</keyword>
<dbReference type="PANTHER" id="PTHR33231">
    <property type="entry name" value="30S RIBOSOMAL PROTEIN"/>
    <property type="match status" value="1"/>
</dbReference>
<dbReference type="Pfam" id="PF02482">
    <property type="entry name" value="Ribosomal_S30AE"/>
    <property type="match status" value="1"/>
</dbReference>
<dbReference type="EMBL" id="JBGBPQ010000012">
    <property type="protein sequence ID" value="KAL1514613.1"/>
    <property type="molecule type" value="Genomic_DNA"/>
</dbReference>
<dbReference type="InterPro" id="IPR050574">
    <property type="entry name" value="HPF/YfiA_ribosome-assoc"/>
</dbReference>
<sequence length="159" mass="17682">MLAAFALLALAFSPPTLHVPASQHRARCIGMKAVNINGNFPVTEALAEYANQKLSKPIQKFSSMLNGVPELHLKVESRANDVDRKGKESHVAEVTAFCVDKHVITAKSESDDMYAALDELTDTLTRSLRKYKEKKVDIKETRKRSAKDELATVVLEDEE</sequence>
<evidence type="ECO:0008006" key="5">
    <source>
        <dbReference type="Google" id="ProtNLM"/>
    </source>
</evidence>
<dbReference type="InterPro" id="IPR036567">
    <property type="entry name" value="RHF-like"/>
</dbReference>
<gene>
    <name evidence="3" type="ORF">AB1Y20_003707</name>
</gene>
<protein>
    <recommendedName>
        <fullName evidence="5">Ribosomal subunit interface protein</fullName>
    </recommendedName>
</protein>
<feature type="chain" id="PRO_5044268838" description="Ribosomal subunit interface protein" evidence="2">
    <location>
        <begin position="19"/>
        <end position="159"/>
    </location>
</feature>
<dbReference type="Gene3D" id="3.30.160.100">
    <property type="entry name" value="Ribosome hibernation promotion factor-like"/>
    <property type="match status" value="1"/>
</dbReference>
<reference evidence="3 4" key="1">
    <citation type="journal article" date="2024" name="Science">
        <title>Giant polyketide synthase enzymes in the biosynthesis of giant marine polyether toxins.</title>
        <authorList>
            <person name="Fallon T.R."/>
            <person name="Shende V.V."/>
            <person name="Wierzbicki I.H."/>
            <person name="Pendleton A.L."/>
            <person name="Watervoot N.F."/>
            <person name="Auber R.P."/>
            <person name="Gonzalez D.J."/>
            <person name="Wisecaver J.H."/>
            <person name="Moore B.S."/>
        </authorList>
    </citation>
    <scope>NUCLEOTIDE SEQUENCE [LARGE SCALE GENOMIC DNA]</scope>
    <source>
        <strain evidence="3 4">12B1</strain>
    </source>
</reference>
<dbReference type="CDD" id="cd00552">
    <property type="entry name" value="RaiA"/>
    <property type="match status" value="1"/>
</dbReference>
<dbReference type="SUPFAM" id="SSF69754">
    <property type="entry name" value="Ribosome binding protein Y (YfiA homologue)"/>
    <property type="match status" value="1"/>
</dbReference>
<dbReference type="GO" id="GO:0043024">
    <property type="term" value="F:ribosomal small subunit binding"/>
    <property type="evidence" value="ECO:0007669"/>
    <property type="project" value="TreeGrafter"/>
</dbReference>
<evidence type="ECO:0000313" key="3">
    <source>
        <dbReference type="EMBL" id="KAL1514613.1"/>
    </source>
</evidence>
<evidence type="ECO:0000313" key="4">
    <source>
        <dbReference type="Proteomes" id="UP001515480"/>
    </source>
</evidence>
<proteinExistence type="predicted"/>
<keyword evidence="2" id="KW-0732">Signal</keyword>
<evidence type="ECO:0000256" key="1">
    <source>
        <dbReference type="ARBA" id="ARBA00022845"/>
    </source>
</evidence>
<name>A0AB34J4M6_PRYPA</name>